<dbReference type="PANTHER" id="PTHR33055:SF3">
    <property type="entry name" value="PUTATIVE TRANSPOSASE FOR IS117-RELATED"/>
    <property type="match status" value="1"/>
</dbReference>
<reference evidence="2 3" key="1">
    <citation type="submission" date="2023-10" db="EMBL/GenBank/DDBJ databases">
        <title>Surface-active antibiotics is a multifunctional adaptation for post-fire microbes.</title>
        <authorList>
            <person name="Liu M.D."/>
            <person name="Du Y."/>
            <person name="Koupaei S.K."/>
            <person name="Kim N.R."/>
            <person name="Zhang W."/>
            <person name="Traxler M.F."/>
        </authorList>
    </citation>
    <scope>NUCLEOTIDE SEQUENCE [LARGE SCALE GENOMIC DNA]</scope>
    <source>
        <strain evidence="2 3">F3</strain>
    </source>
</reference>
<evidence type="ECO:0000313" key="3">
    <source>
        <dbReference type="Proteomes" id="UP001302652"/>
    </source>
</evidence>
<accession>A0ABZ0EF12</accession>
<name>A0ABZ0EF12_9BURK</name>
<dbReference type="EMBL" id="CP136511">
    <property type="protein sequence ID" value="WOD14753.1"/>
    <property type="molecule type" value="Genomic_DNA"/>
</dbReference>
<dbReference type="Pfam" id="PF02371">
    <property type="entry name" value="Transposase_20"/>
    <property type="match status" value="1"/>
</dbReference>
<protein>
    <submittedName>
        <fullName evidence="2">Transposase</fullName>
    </submittedName>
</protein>
<gene>
    <name evidence="2" type="ORF">RW095_04780</name>
</gene>
<dbReference type="Proteomes" id="UP001302652">
    <property type="component" value="Chromosome 3"/>
</dbReference>
<feature type="domain" description="Transposase IS116/IS110/IS902 C-terminal" evidence="1">
    <location>
        <begin position="13"/>
        <end position="72"/>
    </location>
</feature>
<sequence length="142" mass="16081">MLPIGNVSTCFPICTRTPDAKVFRNGRQFGAWLGLTPRQRSSGGKTRLGHISLRGNVYLRTLLVQGARSTLQSALRADPTHASRLQRWIRQIHERKGYHKTLIAIANKHARMLWAMLAKDEHYDANAWQRHPMHPPLPSATA</sequence>
<keyword evidence="3" id="KW-1185">Reference proteome</keyword>
<dbReference type="PANTHER" id="PTHR33055">
    <property type="entry name" value="TRANSPOSASE FOR INSERTION SEQUENCE ELEMENT IS1111A"/>
    <property type="match status" value="1"/>
</dbReference>
<evidence type="ECO:0000313" key="2">
    <source>
        <dbReference type="EMBL" id="WOD14753.1"/>
    </source>
</evidence>
<evidence type="ECO:0000259" key="1">
    <source>
        <dbReference type="Pfam" id="PF02371"/>
    </source>
</evidence>
<dbReference type="InterPro" id="IPR047650">
    <property type="entry name" value="Transpos_IS110"/>
</dbReference>
<dbReference type="InterPro" id="IPR003346">
    <property type="entry name" value="Transposase_20"/>
</dbReference>
<organism evidence="2 3">
    <name type="scientific">Paraburkholderia kirstenboschensis</name>
    <dbReference type="NCBI Taxonomy" id="1245436"/>
    <lineage>
        <taxon>Bacteria</taxon>
        <taxon>Pseudomonadati</taxon>
        <taxon>Pseudomonadota</taxon>
        <taxon>Betaproteobacteria</taxon>
        <taxon>Burkholderiales</taxon>
        <taxon>Burkholderiaceae</taxon>
        <taxon>Paraburkholderia</taxon>
    </lineage>
</organism>
<proteinExistence type="predicted"/>